<dbReference type="PANTHER" id="PTHR43294">
    <property type="entry name" value="SODIUM/POTASSIUM-TRANSPORTING ATPASE SUBUNIT ALPHA"/>
    <property type="match status" value="1"/>
</dbReference>
<dbReference type="Gene3D" id="2.70.150.10">
    <property type="entry name" value="Calcium-transporting ATPase, cytoplasmic transduction domain A"/>
    <property type="match status" value="1"/>
</dbReference>
<comment type="caution">
    <text evidence="4">The sequence shown here is derived from an EMBL/GenBank/DDBJ whole genome shotgun (WGS) entry which is preliminary data.</text>
</comment>
<feature type="transmembrane region" description="Helical" evidence="2">
    <location>
        <begin position="186"/>
        <end position="203"/>
    </location>
</feature>
<dbReference type="GO" id="GO:0005524">
    <property type="term" value="F:ATP binding"/>
    <property type="evidence" value="ECO:0007669"/>
    <property type="project" value="InterPro"/>
</dbReference>
<evidence type="ECO:0000256" key="1">
    <source>
        <dbReference type="SAM" id="MobiDB-lite"/>
    </source>
</evidence>
<dbReference type="GO" id="GO:0030007">
    <property type="term" value="P:intracellular potassium ion homeostasis"/>
    <property type="evidence" value="ECO:0007669"/>
    <property type="project" value="TreeGrafter"/>
</dbReference>
<dbReference type="GO" id="GO:0036376">
    <property type="term" value="P:sodium ion export across plasma membrane"/>
    <property type="evidence" value="ECO:0007669"/>
    <property type="project" value="TreeGrafter"/>
</dbReference>
<dbReference type="GO" id="GO:0005391">
    <property type="term" value="F:P-type sodium:potassium-exchanging transporter activity"/>
    <property type="evidence" value="ECO:0007669"/>
    <property type="project" value="TreeGrafter"/>
</dbReference>
<dbReference type="Proteomes" id="UP000070284">
    <property type="component" value="Unassembled WGS sequence"/>
</dbReference>
<feature type="region of interest" description="Disordered" evidence="1">
    <location>
        <begin position="245"/>
        <end position="268"/>
    </location>
</feature>
<dbReference type="InterPro" id="IPR008250">
    <property type="entry name" value="ATPase_P-typ_transduc_dom_A_sf"/>
</dbReference>
<dbReference type="Pfam" id="PF00122">
    <property type="entry name" value="E1-E2_ATPase"/>
    <property type="match status" value="1"/>
</dbReference>
<reference evidence="4 5" key="1">
    <citation type="journal article" date="2016" name="Sci. Rep.">
        <title>Metabolic traits of an uncultured archaeal lineage -MSBL1- from brine pools of the Red Sea.</title>
        <authorList>
            <person name="Mwirichia R."/>
            <person name="Alam I."/>
            <person name="Rashid M."/>
            <person name="Vinu M."/>
            <person name="Ba-Alawi W."/>
            <person name="Anthony Kamau A."/>
            <person name="Kamanda Ngugi D."/>
            <person name="Goker M."/>
            <person name="Klenk H.P."/>
            <person name="Bajic V."/>
            <person name="Stingl U."/>
        </authorList>
    </citation>
    <scope>NUCLEOTIDE SEQUENCE [LARGE SCALE GENOMIC DNA]</scope>
    <source>
        <strain evidence="4">SCGC-AAA259E19</strain>
    </source>
</reference>
<dbReference type="InterPro" id="IPR023298">
    <property type="entry name" value="ATPase_P-typ_TM_dom_sf"/>
</dbReference>
<dbReference type="InterPro" id="IPR059000">
    <property type="entry name" value="ATPase_P-type_domA"/>
</dbReference>
<dbReference type="AlphaFoldDB" id="A0A133UEJ5"/>
<feature type="domain" description="P-type ATPase A" evidence="3">
    <location>
        <begin position="54"/>
        <end position="166"/>
    </location>
</feature>
<dbReference type="PANTHER" id="PTHR43294:SF20">
    <property type="entry name" value="P-TYPE ATPASE"/>
    <property type="match status" value="1"/>
</dbReference>
<dbReference type="Gene3D" id="1.20.1110.10">
    <property type="entry name" value="Calcium-transporting ATPase, transmembrane domain"/>
    <property type="match status" value="1"/>
</dbReference>
<keyword evidence="2" id="KW-0812">Transmembrane</keyword>
<dbReference type="GO" id="GO:0006883">
    <property type="term" value="P:intracellular sodium ion homeostasis"/>
    <property type="evidence" value="ECO:0007669"/>
    <property type="project" value="TreeGrafter"/>
</dbReference>
<protein>
    <recommendedName>
        <fullName evidence="3">P-type ATPase A domain-containing protein</fullName>
    </recommendedName>
</protein>
<accession>A0A133UEJ5</accession>
<evidence type="ECO:0000313" key="4">
    <source>
        <dbReference type="EMBL" id="KXA92612.1"/>
    </source>
</evidence>
<dbReference type="SUPFAM" id="SSF81665">
    <property type="entry name" value="Calcium ATPase, transmembrane domain M"/>
    <property type="match status" value="1"/>
</dbReference>
<keyword evidence="5" id="KW-1185">Reference proteome</keyword>
<sequence>MVGTVALATYFLGHGEELEHLAESVIIYAIVMINASVGAYQEHKSEQTAQKLREMVKTECTVMREGKYEKIDSEDLVPDDIVFLESGDKVPADLRLLETDNLEAQESVLTGESEAVAKRSEVIEEERPLAERSNMAYMNTHVTRNNGGGVVVSTGTDTETGTIAEASKEGEQENPFVEEVSDTGRTISKLALVLVAVASFVFMLYGKSLYQVFMLVAALIIGSIVERVERYIQIEGVPSEGTSSLELKRTQELREKGSPDVYVEERRK</sequence>
<dbReference type="EMBL" id="LHXO01000147">
    <property type="protein sequence ID" value="KXA92612.1"/>
    <property type="molecule type" value="Genomic_DNA"/>
</dbReference>
<keyword evidence="2" id="KW-0472">Membrane</keyword>
<evidence type="ECO:0000256" key="2">
    <source>
        <dbReference type="SAM" id="Phobius"/>
    </source>
</evidence>
<dbReference type="InterPro" id="IPR050510">
    <property type="entry name" value="Cation_transp_ATPase_P-type"/>
</dbReference>
<dbReference type="SUPFAM" id="SSF81653">
    <property type="entry name" value="Calcium ATPase, transduction domain A"/>
    <property type="match status" value="1"/>
</dbReference>
<proteinExistence type="predicted"/>
<feature type="compositionally biased region" description="Basic and acidic residues" evidence="1">
    <location>
        <begin position="246"/>
        <end position="268"/>
    </location>
</feature>
<evidence type="ECO:0000259" key="3">
    <source>
        <dbReference type="Pfam" id="PF00122"/>
    </source>
</evidence>
<dbReference type="NCBIfam" id="TIGR01494">
    <property type="entry name" value="ATPase_P-type"/>
    <property type="match status" value="1"/>
</dbReference>
<dbReference type="GO" id="GO:1902600">
    <property type="term" value="P:proton transmembrane transport"/>
    <property type="evidence" value="ECO:0007669"/>
    <property type="project" value="TreeGrafter"/>
</dbReference>
<organism evidence="4 5">
    <name type="scientific">candidate division MSBL1 archaeon SCGC-AAA259E19</name>
    <dbReference type="NCBI Taxonomy" id="1698264"/>
    <lineage>
        <taxon>Archaea</taxon>
        <taxon>Methanobacteriati</taxon>
        <taxon>Methanobacteriota</taxon>
        <taxon>candidate division MSBL1</taxon>
    </lineage>
</organism>
<name>A0A133UEJ5_9EURY</name>
<dbReference type="GO" id="GO:0016887">
    <property type="term" value="F:ATP hydrolysis activity"/>
    <property type="evidence" value="ECO:0007669"/>
    <property type="project" value="InterPro"/>
</dbReference>
<keyword evidence="2" id="KW-1133">Transmembrane helix</keyword>
<evidence type="ECO:0000313" key="5">
    <source>
        <dbReference type="Proteomes" id="UP000070284"/>
    </source>
</evidence>
<dbReference type="GO" id="GO:1990573">
    <property type="term" value="P:potassium ion import across plasma membrane"/>
    <property type="evidence" value="ECO:0007669"/>
    <property type="project" value="TreeGrafter"/>
</dbReference>
<dbReference type="GO" id="GO:0005886">
    <property type="term" value="C:plasma membrane"/>
    <property type="evidence" value="ECO:0007669"/>
    <property type="project" value="TreeGrafter"/>
</dbReference>
<dbReference type="InterPro" id="IPR001757">
    <property type="entry name" value="P_typ_ATPase"/>
</dbReference>
<gene>
    <name evidence="4" type="ORF">AKJ65_07300</name>
</gene>